<dbReference type="AlphaFoldDB" id="A0A6L6WZE7"/>
<organism evidence="2 3">
    <name type="scientific">Streptomyces typhae</name>
    <dbReference type="NCBI Taxonomy" id="2681492"/>
    <lineage>
        <taxon>Bacteria</taxon>
        <taxon>Bacillati</taxon>
        <taxon>Actinomycetota</taxon>
        <taxon>Actinomycetes</taxon>
        <taxon>Kitasatosporales</taxon>
        <taxon>Streptomycetaceae</taxon>
        <taxon>Streptomyces</taxon>
    </lineage>
</organism>
<dbReference type="InterPro" id="IPR007138">
    <property type="entry name" value="ABM_dom"/>
</dbReference>
<evidence type="ECO:0000313" key="2">
    <source>
        <dbReference type="EMBL" id="MVO86892.1"/>
    </source>
</evidence>
<dbReference type="Gene3D" id="3.30.70.100">
    <property type="match status" value="2"/>
</dbReference>
<reference evidence="2 3" key="1">
    <citation type="submission" date="2019-11" db="EMBL/GenBank/DDBJ databases">
        <title>Streptomyces typhae sp. nov., a novel endophytic actinomycete isolated from the root of cattail pollen (Typha angustifolia L.).</title>
        <authorList>
            <person name="Peng C."/>
        </authorList>
    </citation>
    <scope>NUCLEOTIDE SEQUENCE [LARGE SCALE GENOMIC DNA]</scope>
    <source>
        <strain evidence="3">p1417</strain>
    </source>
</reference>
<name>A0A6L6WZE7_9ACTN</name>
<dbReference type="InterPro" id="IPR011008">
    <property type="entry name" value="Dimeric_a/b-barrel"/>
</dbReference>
<proteinExistence type="predicted"/>
<keyword evidence="2" id="KW-0503">Monooxygenase</keyword>
<sequence>MESPMTQRATTHPDPTRSDVGLAFFSTWHVGTPERQRAAVDAIAAAWESRPWPHEGLLSYHVYEGEDGATLMHHSQWRDDEAYQDFFARGRDERNAEIDAAVPGVERLGLTKTFLHESVRPGPAGTVPEAFVTVDVSFEGPDADRQRAWVRTVTDAIAASPAVPGLLAAHFHLSTDGTRIVNYAEWETAADHARALASPGEGIGTLSEEWRRVRDFPGTLEAGRVRRYRRAYGVVPE</sequence>
<protein>
    <submittedName>
        <fullName evidence="2">Antibiotic biosynthesis monooxygenase</fullName>
    </submittedName>
</protein>
<feature type="domain" description="ABM" evidence="1">
    <location>
        <begin position="34"/>
        <end position="87"/>
    </location>
</feature>
<evidence type="ECO:0000313" key="3">
    <source>
        <dbReference type="Proteomes" id="UP000483802"/>
    </source>
</evidence>
<dbReference type="EMBL" id="WPNZ01000010">
    <property type="protein sequence ID" value="MVO86892.1"/>
    <property type="molecule type" value="Genomic_DNA"/>
</dbReference>
<dbReference type="GO" id="GO:0004497">
    <property type="term" value="F:monooxygenase activity"/>
    <property type="evidence" value="ECO:0007669"/>
    <property type="project" value="UniProtKB-KW"/>
</dbReference>
<evidence type="ECO:0000259" key="1">
    <source>
        <dbReference type="Pfam" id="PF03992"/>
    </source>
</evidence>
<dbReference type="Pfam" id="PF03992">
    <property type="entry name" value="ABM"/>
    <property type="match status" value="2"/>
</dbReference>
<dbReference type="Proteomes" id="UP000483802">
    <property type="component" value="Unassembled WGS sequence"/>
</dbReference>
<feature type="domain" description="ABM" evidence="1">
    <location>
        <begin position="132"/>
        <end position="199"/>
    </location>
</feature>
<keyword evidence="3" id="KW-1185">Reference proteome</keyword>
<keyword evidence="2" id="KW-0560">Oxidoreductase</keyword>
<accession>A0A6L6WZE7</accession>
<comment type="caution">
    <text evidence="2">The sequence shown here is derived from an EMBL/GenBank/DDBJ whole genome shotgun (WGS) entry which is preliminary data.</text>
</comment>
<dbReference type="SUPFAM" id="SSF54909">
    <property type="entry name" value="Dimeric alpha+beta barrel"/>
    <property type="match status" value="2"/>
</dbReference>
<gene>
    <name evidence="2" type="ORF">GPA10_19545</name>
</gene>